<dbReference type="EMBL" id="JBBPBK010000003">
    <property type="protein sequence ID" value="KAK9289293.1"/>
    <property type="molecule type" value="Genomic_DNA"/>
</dbReference>
<sequence length="178" mass="20149">MDTTVSITNQDIVKEKPLKLVSPKNPTPQETIFLSNIDQAVTFTVETVFFFEVSPKKKSSSTLDISERVKQAVTKVLLVPYYFMAGRLNFNHETSRLELLCNNSGVLFVSATSRLMLKDLGNPSLPNSTFHHFVHKPGLQKSLSETAIFTIQAILFMFFCTIRPKRPHEIFCTLSVLH</sequence>
<dbReference type="PANTHER" id="PTHR31642:SF231">
    <property type="entry name" value="BAHD FAMILY ACYLTRANSFERASE, CLADE V"/>
    <property type="match status" value="1"/>
</dbReference>
<accession>A0AAP0S1C4</accession>
<dbReference type="AlphaFoldDB" id="A0AAP0S1C4"/>
<proteinExistence type="inferred from homology"/>
<dbReference type="GO" id="GO:0016747">
    <property type="term" value="F:acyltransferase activity, transferring groups other than amino-acyl groups"/>
    <property type="evidence" value="ECO:0007669"/>
    <property type="project" value="TreeGrafter"/>
</dbReference>
<dbReference type="PANTHER" id="PTHR31642">
    <property type="entry name" value="TRICHOTHECENE 3-O-ACETYLTRANSFERASE"/>
    <property type="match status" value="1"/>
</dbReference>
<dbReference type="Gene3D" id="3.30.559.10">
    <property type="entry name" value="Chloramphenicol acetyltransferase-like domain"/>
    <property type="match status" value="1"/>
</dbReference>
<dbReference type="InterPro" id="IPR023213">
    <property type="entry name" value="CAT-like_dom_sf"/>
</dbReference>
<reference evidence="2 3" key="1">
    <citation type="journal article" date="2024" name="Plant J.">
        <title>Genome sequences and population genomics reveal climatic adaptation and genomic divergence between two closely related sweetgum species.</title>
        <authorList>
            <person name="Xu W.Q."/>
            <person name="Ren C.Q."/>
            <person name="Zhang X.Y."/>
            <person name="Comes H.P."/>
            <person name="Liu X.H."/>
            <person name="Li Y.G."/>
            <person name="Kettle C.J."/>
            <person name="Jalonen R."/>
            <person name="Gaisberger H."/>
            <person name="Ma Y.Z."/>
            <person name="Qiu Y.X."/>
        </authorList>
    </citation>
    <scope>NUCLEOTIDE SEQUENCE [LARGE SCALE GENOMIC DNA]</scope>
    <source>
        <strain evidence="2">Hangzhou</strain>
    </source>
</reference>
<evidence type="ECO:0000313" key="2">
    <source>
        <dbReference type="EMBL" id="KAK9289293.1"/>
    </source>
</evidence>
<evidence type="ECO:0000313" key="3">
    <source>
        <dbReference type="Proteomes" id="UP001415857"/>
    </source>
</evidence>
<organism evidence="2 3">
    <name type="scientific">Liquidambar formosana</name>
    <name type="common">Formosan gum</name>
    <dbReference type="NCBI Taxonomy" id="63359"/>
    <lineage>
        <taxon>Eukaryota</taxon>
        <taxon>Viridiplantae</taxon>
        <taxon>Streptophyta</taxon>
        <taxon>Embryophyta</taxon>
        <taxon>Tracheophyta</taxon>
        <taxon>Spermatophyta</taxon>
        <taxon>Magnoliopsida</taxon>
        <taxon>eudicotyledons</taxon>
        <taxon>Gunneridae</taxon>
        <taxon>Pentapetalae</taxon>
        <taxon>Saxifragales</taxon>
        <taxon>Altingiaceae</taxon>
        <taxon>Liquidambar</taxon>
    </lineage>
</organism>
<evidence type="ECO:0000256" key="1">
    <source>
        <dbReference type="ARBA" id="ARBA00009861"/>
    </source>
</evidence>
<keyword evidence="3" id="KW-1185">Reference proteome</keyword>
<dbReference type="Proteomes" id="UP001415857">
    <property type="component" value="Unassembled WGS sequence"/>
</dbReference>
<gene>
    <name evidence="2" type="ORF">L1049_017769</name>
</gene>
<comment type="similarity">
    <text evidence="1">Belongs to the plant acyltransferase family.</text>
</comment>
<dbReference type="Pfam" id="PF02458">
    <property type="entry name" value="Transferase"/>
    <property type="match status" value="1"/>
</dbReference>
<dbReference type="InterPro" id="IPR050317">
    <property type="entry name" value="Plant_Fungal_Acyltransferase"/>
</dbReference>
<comment type="caution">
    <text evidence="2">The sequence shown here is derived from an EMBL/GenBank/DDBJ whole genome shotgun (WGS) entry which is preliminary data.</text>
</comment>
<name>A0AAP0S1C4_LIQFO</name>
<protein>
    <submittedName>
        <fullName evidence="2">Uncharacterized protein</fullName>
    </submittedName>
</protein>